<evidence type="ECO:0000256" key="8">
    <source>
        <dbReference type="ARBA" id="ARBA00048428"/>
    </source>
</evidence>
<dbReference type="Gene3D" id="3.40.50.150">
    <property type="entry name" value="Vaccinia Virus protein VP39"/>
    <property type="match status" value="1"/>
</dbReference>
<comment type="catalytic activity">
    <reaction evidence="6">
        <text>arsenic triglutathione + [thioredoxin]-dithiol + S-adenosyl-L-methionine + 2 H2O = methylarsonous acid + [thioredoxin]-disulfide + 3 glutathione + S-adenosyl-L-homocysteine + H(+)</text>
        <dbReference type="Rhea" id="RHEA:69460"/>
        <dbReference type="Rhea" id="RHEA-COMP:10698"/>
        <dbReference type="Rhea" id="RHEA-COMP:10700"/>
        <dbReference type="ChEBI" id="CHEBI:15377"/>
        <dbReference type="ChEBI" id="CHEBI:15378"/>
        <dbReference type="ChEBI" id="CHEBI:17826"/>
        <dbReference type="ChEBI" id="CHEBI:29950"/>
        <dbReference type="ChEBI" id="CHEBI:50058"/>
        <dbReference type="ChEBI" id="CHEBI:57856"/>
        <dbReference type="ChEBI" id="CHEBI:57925"/>
        <dbReference type="ChEBI" id="CHEBI:59789"/>
        <dbReference type="ChEBI" id="CHEBI:183640"/>
        <dbReference type="EC" id="2.1.1.137"/>
    </reaction>
</comment>
<dbReference type="EC" id="2.1.1.137" evidence="4"/>
<evidence type="ECO:0000256" key="4">
    <source>
        <dbReference type="ARBA" id="ARBA00034521"/>
    </source>
</evidence>
<evidence type="ECO:0000313" key="11">
    <source>
        <dbReference type="Proteomes" id="UP001470230"/>
    </source>
</evidence>
<reference evidence="10 11" key="1">
    <citation type="submission" date="2024-04" db="EMBL/GenBank/DDBJ databases">
        <title>Tritrichomonas musculus Genome.</title>
        <authorList>
            <person name="Alves-Ferreira E."/>
            <person name="Grigg M."/>
            <person name="Lorenzi H."/>
            <person name="Galac M."/>
        </authorList>
    </citation>
    <scope>NUCLEOTIDE SEQUENCE [LARGE SCALE GENOMIC DNA]</scope>
    <source>
        <strain evidence="10 11">EAF2021</strain>
    </source>
</reference>
<comment type="catalytic activity">
    <reaction evidence="7">
        <text>arsenic triglutathione + 2 [thioredoxin]-dithiol + 2 S-adenosyl-L-methionine + H2O = dimethylarsinous acid + 2 [thioredoxin]-disulfide + 3 glutathione + 2 S-adenosyl-L-homocysteine + 2 H(+)</text>
        <dbReference type="Rhea" id="RHEA:69464"/>
        <dbReference type="Rhea" id="RHEA-COMP:10698"/>
        <dbReference type="Rhea" id="RHEA-COMP:10700"/>
        <dbReference type="ChEBI" id="CHEBI:15377"/>
        <dbReference type="ChEBI" id="CHEBI:15378"/>
        <dbReference type="ChEBI" id="CHEBI:23808"/>
        <dbReference type="ChEBI" id="CHEBI:29950"/>
        <dbReference type="ChEBI" id="CHEBI:50058"/>
        <dbReference type="ChEBI" id="CHEBI:57856"/>
        <dbReference type="ChEBI" id="CHEBI:57925"/>
        <dbReference type="ChEBI" id="CHEBI:59789"/>
        <dbReference type="ChEBI" id="CHEBI:183640"/>
        <dbReference type="EC" id="2.1.1.137"/>
    </reaction>
</comment>
<dbReference type="EMBL" id="JAPFFF010000044">
    <property type="protein sequence ID" value="KAK8840771.1"/>
    <property type="molecule type" value="Genomic_DNA"/>
</dbReference>
<dbReference type="GO" id="GO:0032259">
    <property type="term" value="P:methylation"/>
    <property type="evidence" value="ECO:0007669"/>
    <property type="project" value="UniProtKB-KW"/>
</dbReference>
<sequence length="374" mass="42154">MTDEYHQDISEYYGKEIQHTSDLKYSCCVTKGTKHRWHNEILAKISPEVLDKYYGCGSPIPDALDGEVVLDLGSGTGRDCFLASVLAGKKGHVIGVDMTDEQLEVANRSIDYHKKTFPNASSIEFKKGYIEDLKSIGIKDNSIDVVISNCVVNLAEDKQKVFNEIFRVLKEGGEVHISDIFTNIDVGPKARANKMLVGECMGNAIDLDTFVKLMHNAGFSQIYPVEARYVPTPGVPNDVIDPSVDFYSVTFSSFKLTSGNNLQDEWKGDWVKYKGEIEHCENELEFDLFHKFKTNEKTFVKHLMKETLNKSRYNKYLEFGIDEHHVPKRPEEKSFIEVVFNTKKESEDQQKSPKGGCCSCCCCSCGNNATNNNS</sequence>
<dbReference type="Gene3D" id="3.40.5.100">
    <property type="match status" value="1"/>
</dbReference>
<evidence type="ECO:0000256" key="7">
    <source>
        <dbReference type="ARBA" id="ARBA00047943"/>
    </source>
</evidence>
<proteinExistence type="inferred from homology"/>
<dbReference type="InterPro" id="IPR026669">
    <property type="entry name" value="Arsenite_MeTrfase-like"/>
</dbReference>
<keyword evidence="2" id="KW-0949">S-adenosyl-L-methionine</keyword>
<keyword evidence="11" id="KW-1185">Reference proteome</keyword>
<dbReference type="SUPFAM" id="SSF53335">
    <property type="entry name" value="S-adenosyl-L-methionine-dependent methyltransferases"/>
    <property type="match status" value="1"/>
</dbReference>
<keyword evidence="10" id="KW-0489">Methyltransferase</keyword>
<dbReference type="Proteomes" id="UP001470230">
    <property type="component" value="Unassembled WGS sequence"/>
</dbReference>
<evidence type="ECO:0000256" key="5">
    <source>
        <dbReference type="ARBA" id="ARBA00034545"/>
    </source>
</evidence>
<evidence type="ECO:0000313" key="10">
    <source>
        <dbReference type="EMBL" id="KAK8840771.1"/>
    </source>
</evidence>
<evidence type="ECO:0000256" key="1">
    <source>
        <dbReference type="ARBA" id="ARBA00022679"/>
    </source>
</evidence>
<evidence type="ECO:0000259" key="9">
    <source>
        <dbReference type="Pfam" id="PF13847"/>
    </source>
</evidence>
<dbReference type="InterPro" id="IPR025714">
    <property type="entry name" value="Methyltranfer_dom"/>
</dbReference>
<name>A0ABR2H4M7_9EUKA</name>
<evidence type="ECO:0000256" key="2">
    <source>
        <dbReference type="ARBA" id="ARBA00022691"/>
    </source>
</evidence>
<dbReference type="PANTHER" id="PTHR43675">
    <property type="entry name" value="ARSENITE METHYLTRANSFERASE"/>
    <property type="match status" value="1"/>
</dbReference>
<protein>
    <recommendedName>
        <fullName evidence="5">Arsenite methyltransferase</fullName>
        <ecNumber evidence="4">2.1.1.137</ecNumber>
    </recommendedName>
</protein>
<dbReference type="CDD" id="cd02440">
    <property type="entry name" value="AdoMet_MTases"/>
    <property type="match status" value="1"/>
</dbReference>
<keyword evidence="1" id="KW-0808">Transferase</keyword>
<feature type="domain" description="Methyltransferase" evidence="9">
    <location>
        <begin position="65"/>
        <end position="218"/>
    </location>
</feature>
<dbReference type="Pfam" id="PF13847">
    <property type="entry name" value="Methyltransf_31"/>
    <property type="match status" value="1"/>
</dbReference>
<comment type="similarity">
    <text evidence="3">Belongs to the methyltransferase superfamily. Arsenite methyltransferase family.</text>
</comment>
<organism evidence="10 11">
    <name type="scientific">Tritrichomonas musculus</name>
    <dbReference type="NCBI Taxonomy" id="1915356"/>
    <lineage>
        <taxon>Eukaryota</taxon>
        <taxon>Metamonada</taxon>
        <taxon>Parabasalia</taxon>
        <taxon>Tritrichomonadida</taxon>
        <taxon>Tritrichomonadidae</taxon>
        <taxon>Tritrichomonas</taxon>
    </lineage>
</organism>
<dbReference type="PANTHER" id="PTHR43675:SF8">
    <property type="entry name" value="ARSENITE METHYLTRANSFERASE"/>
    <property type="match status" value="1"/>
</dbReference>
<dbReference type="InterPro" id="IPR029063">
    <property type="entry name" value="SAM-dependent_MTases_sf"/>
</dbReference>
<evidence type="ECO:0000256" key="3">
    <source>
        <dbReference type="ARBA" id="ARBA00034487"/>
    </source>
</evidence>
<accession>A0ABR2H4M7</accession>
<gene>
    <name evidence="10" type="ORF">M9Y10_030550</name>
</gene>
<dbReference type="GO" id="GO:0008168">
    <property type="term" value="F:methyltransferase activity"/>
    <property type="evidence" value="ECO:0007669"/>
    <property type="project" value="UniProtKB-KW"/>
</dbReference>
<comment type="catalytic activity">
    <reaction evidence="8">
        <text>arsenic triglutathione + 3 [thioredoxin]-dithiol + 3 S-adenosyl-L-methionine = trimethylarsine + 3 [thioredoxin]-disulfide + 3 glutathione + 3 S-adenosyl-L-homocysteine + 3 H(+)</text>
        <dbReference type="Rhea" id="RHEA:69432"/>
        <dbReference type="Rhea" id="RHEA-COMP:10698"/>
        <dbReference type="Rhea" id="RHEA-COMP:10700"/>
        <dbReference type="ChEBI" id="CHEBI:15378"/>
        <dbReference type="ChEBI" id="CHEBI:27130"/>
        <dbReference type="ChEBI" id="CHEBI:29950"/>
        <dbReference type="ChEBI" id="CHEBI:50058"/>
        <dbReference type="ChEBI" id="CHEBI:57856"/>
        <dbReference type="ChEBI" id="CHEBI:57925"/>
        <dbReference type="ChEBI" id="CHEBI:59789"/>
        <dbReference type="ChEBI" id="CHEBI:183640"/>
        <dbReference type="EC" id="2.1.1.137"/>
    </reaction>
</comment>
<evidence type="ECO:0000256" key="6">
    <source>
        <dbReference type="ARBA" id="ARBA00047941"/>
    </source>
</evidence>
<comment type="caution">
    <text evidence="10">The sequence shown here is derived from an EMBL/GenBank/DDBJ whole genome shotgun (WGS) entry which is preliminary data.</text>
</comment>